<sequence>MKLWLLNATPINHQIKLFIYQCVVENKLDAIVASLPAFSISDALMENIEGYVIAVLLSAKLSAYKGTIPWDHVITIIMLHHINIPENLDKDQHAANTIKSAVQNSLTQARSKIKKAIKKSKTLGESVNIFDLATGIVGNTQCSVTRKVHTEDTGNKFWDVVNGRLKLLRSSSGGDTKKMTKALSGILTADCTLYGIGTTYTIGDNPTLWQHSIDNVIEGV</sequence>
<dbReference type="EMBL" id="DS547125">
    <property type="protein sequence ID" value="EDR03236.1"/>
    <property type="molecule type" value="Genomic_DNA"/>
</dbReference>
<dbReference type="OrthoDB" id="3236341at2759"/>
<dbReference type="RefSeq" id="XP_001886032.1">
    <property type="nucleotide sequence ID" value="XM_001885997.1"/>
</dbReference>
<gene>
    <name evidence="1" type="ORF">LACBIDRAFT_331664</name>
</gene>
<reference evidence="1 2" key="1">
    <citation type="journal article" date="2008" name="Nature">
        <title>The genome of Laccaria bicolor provides insights into mycorrhizal symbiosis.</title>
        <authorList>
            <person name="Martin F."/>
            <person name="Aerts A."/>
            <person name="Ahren D."/>
            <person name="Brun A."/>
            <person name="Danchin E.G.J."/>
            <person name="Duchaussoy F."/>
            <person name="Gibon J."/>
            <person name="Kohler A."/>
            <person name="Lindquist E."/>
            <person name="Pereda V."/>
            <person name="Salamov A."/>
            <person name="Shapiro H.J."/>
            <person name="Wuyts J."/>
            <person name="Blaudez D."/>
            <person name="Buee M."/>
            <person name="Brokstein P."/>
            <person name="Canbaeck B."/>
            <person name="Cohen D."/>
            <person name="Courty P.E."/>
            <person name="Coutinho P.M."/>
            <person name="Delaruelle C."/>
            <person name="Detter J.C."/>
            <person name="Deveau A."/>
            <person name="DiFazio S."/>
            <person name="Duplessis S."/>
            <person name="Fraissinet-Tachet L."/>
            <person name="Lucic E."/>
            <person name="Frey-Klett P."/>
            <person name="Fourrey C."/>
            <person name="Feussner I."/>
            <person name="Gay G."/>
            <person name="Grimwood J."/>
            <person name="Hoegger P.J."/>
            <person name="Jain P."/>
            <person name="Kilaru S."/>
            <person name="Labbe J."/>
            <person name="Lin Y.C."/>
            <person name="Legue V."/>
            <person name="Le Tacon F."/>
            <person name="Marmeisse R."/>
            <person name="Melayah D."/>
            <person name="Montanini B."/>
            <person name="Muratet M."/>
            <person name="Nehls U."/>
            <person name="Niculita-Hirzel H."/>
            <person name="Oudot-Le Secq M.P."/>
            <person name="Peter M."/>
            <person name="Quesneville H."/>
            <person name="Rajashekar B."/>
            <person name="Reich M."/>
            <person name="Rouhier N."/>
            <person name="Schmutz J."/>
            <person name="Yin T."/>
            <person name="Chalot M."/>
            <person name="Henrissat B."/>
            <person name="Kuees U."/>
            <person name="Lucas S."/>
            <person name="Van de Peer Y."/>
            <person name="Podila G.K."/>
            <person name="Polle A."/>
            <person name="Pukkila P.J."/>
            <person name="Richardson P.M."/>
            <person name="Rouze P."/>
            <person name="Sanders I.R."/>
            <person name="Stajich J.E."/>
            <person name="Tunlid A."/>
            <person name="Tuskan G."/>
            <person name="Grigoriev I.V."/>
        </authorList>
    </citation>
    <scope>NUCLEOTIDE SEQUENCE [LARGE SCALE GENOMIC DNA]</scope>
    <source>
        <strain evidence="2">S238N-H82 / ATCC MYA-4686</strain>
    </source>
</reference>
<evidence type="ECO:0000313" key="2">
    <source>
        <dbReference type="Proteomes" id="UP000001194"/>
    </source>
</evidence>
<dbReference type="AlphaFoldDB" id="B0DQ61"/>
<dbReference type="KEGG" id="lbc:LACBIDRAFT_331664"/>
<organism evidence="2">
    <name type="scientific">Laccaria bicolor (strain S238N-H82 / ATCC MYA-4686)</name>
    <name type="common">Bicoloured deceiver</name>
    <name type="synonym">Laccaria laccata var. bicolor</name>
    <dbReference type="NCBI Taxonomy" id="486041"/>
    <lineage>
        <taxon>Eukaryota</taxon>
        <taxon>Fungi</taxon>
        <taxon>Dikarya</taxon>
        <taxon>Basidiomycota</taxon>
        <taxon>Agaricomycotina</taxon>
        <taxon>Agaricomycetes</taxon>
        <taxon>Agaricomycetidae</taxon>
        <taxon>Agaricales</taxon>
        <taxon>Agaricineae</taxon>
        <taxon>Hydnangiaceae</taxon>
        <taxon>Laccaria</taxon>
    </lineage>
</organism>
<proteinExistence type="predicted"/>
<name>B0DQ61_LACBS</name>
<dbReference type="InParanoid" id="B0DQ61"/>
<protein>
    <submittedName>
        <fullName evidence="1">Predicted protein</fullName>
    </submittedName>
</protein>
<keyword evidence="2" id="KW-1185">Reference proteome</keyword>
<dbReference type="Proteomes" id="UP000001194">
    <property type="component" value="Unassembled WGS sequence"/>
</dbReference>
<evidence type="ECO:0000313" key="1">
    <source>
        <dbReference type="EMBL" id="EDR03236.1"/>
    </source>
</evidence>
<accession>B0DQ61</accession>
<dbReference type="HOGENOM" id="CLU_073389_0_0_1"/>
<dbReference type="GeneID" id="6081782"/>